<organism evidence="5">
    <name type="scientific">Candidatus Shikimatogenerans sp. Ttur</name>
    <dbReference type="NCBI Taxonomy" id="3158569"/>
    <lineage>
        <taxon>Bacteria</taxon>
        <taxon>Pseudomonadati</taxon>
        <taxon>Bacteroidota</taxon>
        <taxon>Flavobacteriia</taxon>
        <taxon>Flavobacteriales</taxon>
        <taxon>Candidatus Shikimatogenerans</taxon>
    </lineage>
</organism>
<evidence type="ECO:0000256" key="1">
    <source>
        <dbReference type="ARBA" id="ARBA00006227"/>
    </source>
</evidence>
<dbReference type="GO" id="GO:0003735">
    <property type="term" value="F:structural constituent of ribosome"/>
    <property type="evidence" value="ECO:0007669"/>
    <property type="project" value="InterPro"/>
</dbReference>
<evidence type="ECO:0000256" key="3">
    <source>
        <dbReference type="ARBA" id="ARBA00023274"/>
    </source>
</evidence>
<dbReference type="Gene3D" id="3.90.1180.10">
    <property type="entry name" value="Ribosomal protein L13"/>
    <property type="match status" value="1"/>
</dbReference>
<dbReference type="GO" id="GO:0017148">
    <property type="term" value="P:negative regulation of translation"/>
    <property type="evidence" value="ECO:0007669"/>
    <property type="project" value="TreeGrafter"/>
</dbReference>
<dbReference type="PANTHER" id="PTHR11545:SF2">
    <property type="entry name" value="LARGE RIBOSOMAL SUBUNIT PROTEIN UL13M"/>
    <property type="match status" value="1"/>
</dbReference>
<dbReference type="GO" id="GO:0006412">
    <property type="term" value="P:translation"/>
    <property type="evidence" value="ECO:0007669"/>
    <property type="project" value="InterPro"/>
</dbReference>
<dbReference type="SUPFAM" id="SSF52161">
    <property type="entry name" value="Ribosomal protein L13"/>
    <property type="match status" value="1"/>
</dbReference>
<sequence>MLNCKNKILGRLSAIVVKILIGKYNIFYSPNIINGDNIILININKILINNKKKKYISYSGYPSGKKIKTFNYFLKKNPKKILLHSILGMIKNNKLKKNIKKNIYLYLSKEKFFMNNIKLIKIN</sequence>
<name>A0AAU7ZXR4_9FLAO</name>
<evidence type="ECO:0000313" key="5">
    <source>
        <dbReference type="EMBL" id="XCC45392.1"/>
    </source>
</evidence>
<proteinExistence type="inferred from homology"/>
<accession>A0AAU7ZXR4</accession>
<dbReference type="PIRSF" id="PIRSF002181">
    <property type="entry name" value="Ribosomal_L13"/>
    <property type="match status" value="1"/>
</dbReference>
<comment type="similarity">
    <text evidence="1">Belongs to the universal ribosomal protein uL13 family.</text>
</comment>
<protein>
    <recommendedName>
        <fullName evidence="4">50S ribosomal protein L13</fullName>
    </recommendedName>
</protein>
<dbReference type="Pfam" id="PF00572">
    <property type="entry name" value="Ribosomal_L13"/>
    <property type="match status" value="1"/>
</dbReference>
<dbReference type="InterPro" id="IPR005823">
    <property type="entry name" value="Ribosomal_uL13_bac-type"/>
</dbReference>
<dbReference type="GO" id="GO:0003729">
    <property type="term" value="F:mRNA binding"/>
    <property type="evidence" value="ECO:0007669"/>
    <property type="project" value="TreeGrafter"/>
</dbReference>
<evidence type="ECO:0000256" key="4">
    <source>
        <dbReference type="ARBA" id="ARBA00035499"/>
    </source>
</evidence>
<reference evidence="5" key="1">
    <citation type="submission" date="2024-06" db="EMBL/GenBank/DDBJ databases">
        <title>Diversity, functionality, and evolutionary history of bacterial symbionts in false click beetles (Coleoptera, Throscidae).</title>
        <authorList>
            <person name="Wierz J.C."/>
            <person name="Malm H."/>
            <person name="Kaltenpoth M."/>
            <person name="Engl T."/>
        </authorList>
    </citation>
    <scope>NUCLEOTIDE SEQUENCE</scope>
    <source>
        <strain evidence="5">Ttur</strain>
    </source>
</reference>
<dbReference type="GO" id="GO:0022625">
    <property type="term" value="C:cytosolic large ribosomal subunit"/>
    <property type="evidence" value="ECO:0007669"/>
    <property type="project" value="TreeGrafter"/>
</dbReference>
<dbReference type="InterPro" id="IPR036899">
    <property type="entry name" value="Ribosomal_uL13_sf"/>
</dbReference>
<dbReference type="InterPro" id="IPR005822">
    <property type="entry name" value="Ribosomal_uL13"/>
</dbReference>
<keyword evidence="2 5" id="KW-0689">Ribosomal protein</keyword>
<gene>
    <name evidence="5" type="ORF">ABUS76_00945</name>
</gene>
<keyword evidence="3" id="KW-0687">Ribonucleoprotein</keyword>
<dbReference type="AlphaFoldDB" id="A0AAU7ZXR4"/>
<dbReference type="PANTHER" id="PTHR11545">
    <property type="entry name" value="RIBOSOMAL PROTEIN L13"/>
    <property type="match status" value="1"/>
</dbReference>
<evidence type="ECO:0000256" key="2">
    <source>
        <dbReference type="ARBA" id="ARBA00022980"/>
    </source>
</evidence>
<dbReference type="EMBL" id="CP158689">
    <property type="protein sequence ID" value="XCC45392.1"/>
    <property type="molecule type" value="Genomic_DNA"/>
</dbReference>